<evidence type="ECO:0000256" key="2">
    <source>
        <dbReference type="ARBA" id="ARBA00006962"/>
    </source>
</evidence>
<gene>
    <name evidence="7" type="ORF">HF861_04165</name>
</gene>
<evidence type="ECO:0000313" key="7">
    <source>
        <dbReference type="EMBL" id="NME44077.1"/>
    </source>
</evidence>
<dbReference type="GO" id="GO:0016758">
    <property type="term" value="F:hexosyltransferase activity"/>
    <property type="evidence" value="ECO:0007669"/>
    <property type="project" value="InterPro"/>
</dbReference>
<keyword evidence="5" id="KW-0256">Endoplasmic reticulum</keyword>
<dbReference type="PANTHER" id="PTHR12867:SF6">
    <property type="entry name" value="N-ACETYLGLUCOSAMINYLDIPHOSPHODOLICHOL N-ACETYLGLUCOSAMINYLTRANSFERASE"/>
    <property type="match status" value="1"/>
</dbReference>
<feature type="domain" description="Glycosyl transferase family 28 C-terminal" evidence="6">
    <location>
        <begin position="1"/>
        <end position="111"/>
    </location>
</feature>
<evidence type="ECO:0000256" key="5">
    <source>
        <dbReference type="ARBA" id="ARBA00022824"/>
    </source>
</evidence>
<evidence type="ECO:0000313" key="8">
    <source>
        <dbReference type="Proteomes" id="UP000540014"/>
    </source>
</evidence>
<name>A0A7X9RI75_9FIRM</name>
<accession>A0A7X9RI75</accession>
<dbReference type="InterPro" id="IPR007235">
    <property type="entry name" value="Glyco_trans_28_C"/>
</dbReference>
<keyword evidence="3" id="KW-0328">Glycosyltransferase</keyword>
<proteinExistence type="inferred from homology"/>
<dbReference type="RefSeq" id="WP_168965014.1">
    <property type="nucleotide sequence ID" value="NZ_JABAFR010000007.1"/>
</dbReference>
<sequence length="168" mass="19645">MIFVTVGTHEQQFNRLIECVDNLKKNCVIQEDVIIQTGYSTYIPNHCMWKKFFPYQEMIKMVQDARIVITHGGPASFIMPLQIGKIPIVVPRRHELNEHVNNHQINFMRNMNNRMRMLVLVEDINTLGDIITSYSQIVDDLRSGITTNNTKFCDEFGKLIVELFKEDR</sequence>
<dbReference type="EMBL" id="JABAFR010000007">
    <property type="protein sequence ID" value="NME44077.1"/>
    <property type="molecule type" value="Genomic_DNA"/>
</dbReference>
<protein>
    <submittedName>
        <fullName evidence="7">Multidrug MFS transporter</fullName>
    </submittedName>
</protein>
<keyword evidence="4" id="KW-0808">Transferase</keyword>
<organism evidence="7 8">
    <name type="scientific">Faecalicoccus pleomorphus</name>
    <dbReference type="NCBI Taxonomy" id="1323"/>
    <lineage>
        <taxon>Bacteria</taxon>
        <taxon>Bacillati</taxon>
        <taxon>Bacillota</taxon>
        <taxon>Erysipelotrichia</taxon>
        <taxon>Erysipelotrichales</taxon>
        <taxon>Erysipelotrichaceae</taxon>
        <taxon>Faecalicoccus</taxon>
    </lineage>
</organism>
<dbReference type="PANTHER" id="PTHR12867">
    <property type="entry name" value="GLYCOSYL TRANSFERASE-RELATED"/>
    <property type="match status" value="1"/>
</dbReference>
<dbReference type="GO" id="GO:0006488">
    <property type="term" value="P:dolichol-linked oligosaccharide biosynthetic process"/>
    <property type="evidence" value="ECO:0007669"/>
    <property type="project" value="InterPro"/>
</dbReference>
<evidence type="ECO:0000256" key="3">
    <source>
        <dbReference type="ARBA" id="ARBA00022676"/>
    </source>
</evidence>
<evidence type="ECO:0000256" key="4">
    <source>
        <dbReference type="ARBA" id="ARBA00022679"/>
    </source>
</evidence>
<dbReference type="Gene3D" id="3.40.50.2000">
    <property type="entry name" value="Glycogen Phosphorylase B"/>
    <property type="match status" value="1"/>
</dbReference>
<evidence type="ECO:0000256" key="1">
    <source>
        <dbReference type="ARBA" id="ARBA00004240"/>
    </source>
</evidence>
<evidence type="ECO:0000259" key="6">
    <source>
        <dbReference type="Pfam" id="PF04101"/>
    </source>
</evidence>
<dbReference type="AlphaFoldDB" id="A0A7X9RI75"/>
<dbReference type="InterPro" id="IPR039042">
    <property type="entry name" value="Alg13-like"/>
</dbReference>
<comment type="similarity">
    <text evidence="2">Belongs to the glycosyltransferase 28 family.</text>
</comment>
<comment type="caution">
    <text evidence="7">The sequence shown here is derived from an EMBL/GenBank/DDBJ whole genome shotgun (WGS) entry which is preliminary data.</text>
</comment>
<dbReference type="Pfam" id="PF04101">
    <property type="entry name" value="Glyco_tran_28_C"/>
    <property type="match status" value="1"/>
</dbReference>
<comment type="subcellular location">
    <subcellularLocation>
        <location evidence="1">Endoplasmic reticulum</location>
    </subcellularLocation>
</comment>
<dbReference type="Proteomes" id="UP000540014">
    <property type="component" value="Unassembled WGS sequence"/>
</dbReference>
<reference evidence="7 8" key="1">
    <citation type="submission" date="2020-04" db="EMBL/GenBank/DDBJ databases">
        <authorList>
            <person name="Hitch T.C.A."/>
            <person name="Wylensek D."/>
            <person name="Clavel T."/>
        </authorList>
    </citation>
    <scope>NUCLEOTIDE SEQUENCE [LARGE SCALE GENOMIC DNA]</scope>
    <source>
        <strain evidence="7 8">BSM-383-APC-22F</strain>
    </source>
</reference>